<dbReference type="EMBL" id="JAVDPW010000003">
    <property type="protein sequence ID" value="MDR6289125.1"/>
    <property type="molecule type" value="Genomic_DNA"/>
</dbReference>
<dbReference type="SUPFAM" id="SSF56235">
    <property type="entry name" value="N-terminal nucleophile aminohydrolases (Ntn hydrolases)"/>
    <property type="match status" value="1"/>
</dbReference>
<sequence length="318" mass="32976">MSDPSRAVLAIHGGAGTILKASMTPERQDAYHQGLRTALAAGHDVLAAGGSALDAVTAAVMALEDDPLFNAGRGAVFTSAGENEMDAAVMDGRDRRAGAVAGICGPRHPILAARAVMERTEHVLMAGEGARRFCRDAGLEHMDPSWFRTDARWDALQKELERRRLALPDDGDQARKHGTVGAVACDAAGNLAAATSTGGMTGKTPGRIGDSPVIGAGTWADNATCAVSGTGHGEFFIRYAAGHEIDARMRWAGQDLAQAADGVVLDLLGPIGGSGGLIAVDAQGNVALPFNCEGMYRGVVGADGRLRTAIHREEFRVG</sequence>
<dbReference type="PANTHER" id="PTHR10188">
    <property type="entry name" value="L-ASPARAGINASE"/>
    <property type="match status" value="1"/>
</dbReference>
<evidence type="ECO:0000313" key="2">
    <source>
        <dbReference type="Proteomes" id="UP001262410"/>
    </source>
</evidence>
<keyword evidence="2" id="KW-1185">Reference proteome</keyword>
<dbReference type="Gene3D" id="3.60.20.30">
    <property type="entry name" value="(Glycosyl)asparaginase"/>
    <property type="match status" value="1"/>
</dbReference>
<dbReference type="Proteomes" id="UP001262410">
    <property type="component" value="Unassembled WGS sequence"/>
</dbReference>
<dbReference type="CDD" id="cd04701">
    <property type="entry name" value="Asparaginase_2"/>
    <property type="match status" value="1"/>
</dbReference>
<dbReference type="InterPro" id="IPR029055">
    <property type="entry name" value="Ntn_hydrolases_N"/>
</dbReference>
<dbReference type="RefSeq" id="WP_309793279.1">
    <property type="nucleotide sequence ID" value="NZ_JAVDPW010000003.1"/>
</dbReference>
<accession>A0ABU1JNJ2</accession>
<evidence type="ECO:0000313" key="1">
    <source>
        <dbReference type="EMBL" id="MDR6289125.1"/>
    </source>
</evidence>
<dbReference type="Pfam" id="PF01112">
    <property type="entry name" value="Asparaginase_2"/>
    <property type="match status" value="1"/>
</dbReference>
<proteinExistence type="predicted"/>
<reference evidence="1 2" key="1">
    <citation type="submission" date="2023-07" db="EMBL/GenBank/DDBJ databases">
        <title>Sorghum-associated microbial communities from plants grown in Nebraska, USA.</title>
        <authorList>
            <person name="Schachtman D."/>
        </authorList>
    </citation>
    <scope>NUCLEOTIDE SEQUENCE [LARGE SCALE GENOMIC DNA]</scope>
    <source>
        <strain evidence="1 2">584</strain>
    </source>
</reference>
<name>A0ABU1JNJ2_9PROT</name>
<organism evidence="1 2">
    <name type="scientific">Inquilinus ginsengisoli</name>
    <dbReference type="NCBI Taxonomy" id="363840"/>
    <lineage>
        <taxon>Bacteria</taxon>
        <taxon>Pseudomonadati</taxon>
        <taxon>Pseudomonadota</taxon>
        <taxon>Alphaproteobacteria</taxon>
        <taxon>Rhodospirillales</taxon>
        <taxon>Rhodospirillaceae</taxon>
        <taxon>Inquilinus</taxon>
    </lineage>
</organism>
<dbReference type="InterPro" id="IPR000246">
    <property type="entry name" value="Peptidase_T2"/>
</dbReference>
<gene>
    <name evidence="1" type="ORF">E9232_001640</name>
</gene>
<protein>
    <submittedName>
        <fullName evidence="1">Isoaspartyl peptidase/L-asparaginase-like protein (Ntn-hydrolase superfamily)</fullName>
    </submittedName>
</protein>
<comment type="caution">
    <text evidence="1">The sequence shown here is derived from an EMBL/GenBank/DDBJ whole genome shotgun (WGS) entry which is preliminary data.</text>
</comment>
<dbReference type="PANTHER" id="PTHR10188:SF6">
    <property type="entry name" value="N(4)-(BETA-N-ACETYLGLUCOSAMINYL)-L-ASPARAGINASE"/>
    <property type="match status" value="1"/>
</dbReference>